<evidence type="ECO:0000256" key="3">
    <source>
        <dbReference type="SAM" id="MobiDB-lite"/>
    </source>
</evidence>
<dbReference type="PANTHER" id="PTHR11455:SF2">
    <property type="entry name" value="BLUE-LIGHT PHOTORECEPTOR PHR2"/>
    <property type="match status" value="1"/>
</dbReference>
<dbReference type="InterPro" id="IPR002081">
    <property type="entry name" value="Cryptochrome/DNA_photolyase_1"/>
</dbReference>
<keyword evidence="2" id="KW-0274">FAD</keyword>
<dbReference type="AlphaFoldDB" id="A0AAD2AI78"/>
<dbReference type="EMBL" id="OU503057">
    <property type="protein sequence ID" value="CAI9785602.1"/>
    <property type="molecule type" value="Genomic_DNA"/>
</dbReference>
<dbReference type="GO" id="GO:0003677">
    <property type="term" value="F:DNA binding"/>
    <property type="evidence" value="ECO:0007669"/>
    <property type="project" value="TreeGrafter"/>
</dbReference>
<feature type="binding site" evidence="2">
    <location>
        <begin position="128"/>
        <end position="135"/>
    </location>
    <ligand>
        <name>FAD</name>
        <dbReference type="ChEBI" id="CHEBI:57692"/>
    </ligand>
</feature>
<evidence type="ECO:0000256" key="2">
    <source>
        <dbReference type="PIRSR" id="PIRSR602081-1"/>
    </source>
</evidence>
<keyword evidence="2" id="KW-0285">Flavoprotein</keyword>
<feature type="binding site" evidence="2">
    <location>
        <begin position="75"/>
        <end position="79"/>
    </location>
    <ligand>
        <name>FAD</name>
        <dbReference type="ChEBI" id="CHEBI:57692"/>
    </ligand>
</feature>
<dbReference type="GO" id="GO:0071949">
    <property type="term" value="F:FAD binding"/>
    <property type="evidence" value="ECO:0007669"/>
    <property type="project" value="TreeGrafter"/>
</dbReference>
<comment type="cofactor">
    <cofactor evidence="2">
        <name>FAD</name>
        <dbReference type="ChEBI" id="CHEBI:57692"/>
    </cofactor>
    <text evidence="2">Binds 1 FAD per subunit.</text>
</comment>
<keyword evidence="5" id="KW-1185">Reference proteome</keyword>
<feature type="region of interest" description="Disordered" evidence="3">
    <location>
        <begin position="1"/>
        <end position="39"/>
    </location>
</feature>
<dbReference type="Proteomes" id="UP000834106">
    <property type="component" value="Chromosome 22"/>
</dbReference>
<evidence type="ECO:0000313" key="5">
    <source>
        <dbReference type="Proteomes" id="UP000834106"/>
    </source>
</evidence>
<dbReference type="GO" id="GO:0000719">
    <property type="term" value="P:photoreactive repair"/>
    <property type="evidence" value="ECO:0007669"/>
    <property type="project" value="TreeGrafter"/>
</dbReference>
<evidence type="ECO:0000313" key="4">
    <source>
        <dbReference type="EMBL" id="CAI9785602.1"/>
    </source>
</evidence>
<name>A0AAD2AI78_9LAMI</name>
<comment type="similarity">
    <text evidence="1">Belongs to the DNA photolyase class-1 family.</text>
</comment>
<gene>
    <name evidence="4" type="ORF">FPE_LOCUS33032</name>
</gene>
<dbReference type="PANTHER" id="PTHR11455">
    <property type="entry name" value="CRYPTOCHROME"/>
    <property type="match status" value="1"/>
</dbReference>
<evidence type="ECO:0000256" key="1">
    <source>
        <dbReference type="ARBA" id="ARBA00005862"/>
    </source>
</evidence>
<dbReference type="GO" id="GO:0003904">
    <property type="term" value="F:deoxyribodipyrimidine photo-lyase activity"/>
    <property type="evidence" value="ECO:0007669"/>
    <property type="project" value="TreeGrafter"/>
</dbReference>
<dbReference type="InterPro" id="IPR036134">
    <property type="entry name" value="Crypto/Photolyase_FAD-like_sf"/>
</dbReference>
<accession>A0AAD2AI78</accession>
<sequence>MSQKKKKSQNLRCAAARIAESQRRRNGKSTVDASPVGRETEALQRLRKFTAECKGKPLKGSKNGANESIFGTNFSCKISSWLAIGCLSPHSMFDQLKKSTSGVISAAFNEKDGGSSSSDSGLNWLMYELLWRDFFR</sequence>
<reference evidence="4" key="1">
    <citation type="submission" date="2023-05" db="EMBL/GenBank/DDBJ databases">
        <authorList>
            <person name="Huff M."/>
        </authorList>
    </citation>
    <scope>NUCLEOTIDE SEQUENCE</scope>
</reference>
<organism evidence="4 5">
    <name type="scientific">Fraxinus pennsylvanica</name>
    <dbReference type="NCBI Taxonomy" id="56036"/>
    <lineage>
        <taxon>Eukaryota</taxon>
        <taxon>Viridiplantae</taxon>
        <taxon>Streptophyta</taxon>
        <taxon>Embryophyta</taxon>
        <taxon>Tracheophyta</taxon>
        <taxon>Spermatophyta</taxon>
        <taxon>Magnoliopsida</taxon>
        <taxon>eudicotyledons</taxon>
        <taxon>Gunneridae</taxon>
        <taxon>Pentapetalae</taxon>
        <taxon>asterids</taxon>
        <taxon>lamiids</taxon>
        <taxon>Lamiales</taxon>
        <taxon>Oleaceae</taxon>
        <taxon>Oleeae</taxon>
        <taxon>Fraxinus</taxon>
    </lineage>
</organism>
<dbReference type="SUPFAM" id="SSF48173">
    <property type="entry name" value="Cryptochrome/photolyase FAD-binding domain"/>
    <property type="match status" value="1"/>
</dbReference>
<dbReference type="Gene3D" id="1.25.40.80">
    <property type="match status" value="1"/>
</dbReference>
<proteinExistence type="inferred from homology"/>
<protein>
    <submittedName>
        <fullName evidence="4">Uncharacterized protein</fullName>
    </submittedName>
</protein>